<feature type="transmembrane region" description="Helical" evidence="8">
    <location>
        <begin position="92"/>
        <end position="116"/>
    </location>
</feature>
<accession>A0A9D1MF39</accession>
<dbReference type="EMBL" id="DVMZ01000056">
    <property type="protein sequence ID" value="HIU58863.1"/>
    <property type="molecule type" value="Genomic_DNA"/>
</dbReference>
<sequence length="411" mass="43825">MYSFLLAIIYLAFISLGLPDSLLGSAWPTMQPYLGVPSSWAGIVTMIISGGTICSSLLSDRLTKKLGTGVVTAVSVALTAAALFGFSLSDRFWMLCLWAVPYGLGAGAVDAALNNYVAVHYSSRQMSWLHCFWGIGTIISPYIMSYALSAAQWRDGYRWVSFIQIGIALLLFCSLPFWKRRASGAGEKAAPLGLKNTLKIRGVPQLLIGFFAYCAAESTIMLWASSYLVSVRSVTEQRAAAFASLFFIGITTGRFLSGLISVKLGDKTLIRAGTVIGAAGILLLLLPVSSEYPALIGLVVIGLGFAPVYPSVIHSTPDHFGADNSQAIIGVQMASAYIGSTFAPLLFGVLADAAGISLMPFWLIAFVGLMISMFEWTERSVARRKRAENCSAGGGEAQPSGTEKTGEESGR</sequence>
<feature type="transmembrane region" description="Helical" evidence="8">
    <location>
        <begin position="66"/>
        <end position="86"/>
    </location>
</feature>
<evidence type="ECO:0000256" key="6">
    <source>
        <dbReference type="ARBA" id="ARBA00023136"/>
    </source>
</evidence>
<dbReference type="Pfam" id="PF07690">
    <property type="entry name" value="MFS_1"/>
    <property type="match status" value="1"/>
</dbReference>
<feature type="transmembrane region" description="Helical" evidence="8">
    <location>
        <begin position="269"/>
        <end position="288"/>
    </location>
</feature>
<evidence type="ECO:0000256" key="5">
    <source>
        <dbReference type="ARBA" id="ARBA00022989"/>
    </source>
</evidence>
<dbReference type="InterPro" id="IPR020846">
    <property type="entry name" value="MFS_dom"/>
</dbReference>
<evidence type="ECO:0000313" key="11">
    <source>
        <dbReference type="Proteomes" id="UP000824081"/>
    </source>
</evidence>
<feature type="transmembrane region" description="Helical" evidence="8">
    <location>
        <begin position="40"/>
        <end position="59"/>
    </location>
</feature>
<evidence type="ECO:0000256" key="2">
    <source>
        <dbReference type="ARBA" id="ARBA00008335"/>
    </source>
</evidence>
<gene>
    <name evidence="10" type="ORF">IAC57_02055</name>
</gene>
<comment type="subcellular location">
    <subcellularLocation>
        <location evidence="1">Cell membrane</location>
        <topology evidence="1">Multi-pass membrane protein</topology>
    </subcellularLocation>
</comment>
<dbReference type="GO" id="GO:0005886">
    <property type="term" value="C:plasma membrane"/>
    <property type="evidence" value="ECO:0007669"/>
    <property type="project" value="UniProtKB-SubCell"/>
</dbReference>
<name>A0A9D1MF39_9FIRM</name>
<keyword evidence="5 8" id="KW-1133">Transmembrane helix</keyword>
<keyword evidence="6 8" id="KW-0472">Membrane</keyword>
<comment type="similarity">
    <text evidence="2">Belongs to the major facilitator superfamily.</text>
</comment>
<feature type="transmembrane region" description="Helical" evidence="8">
    <location>
        <begin position="128"/>
        <end position="147"/>
    </location>
</feature>
<dbReference type="Proteomes" id="UP000824081">
    <property type="component" value="Unassembled WGS sequence"/>
</dbReference>
<evidence type="ECO:0000256" key="1">
    <source>
        <dbReference type="ARBA" id="ARBA00004651"/>
    </source>
</evidence>
<feature type="transmembrane region" description="Helical" evidence="8">
    <location>
        <begin position="206"/>
        <end position="227"/>
    </location>
</feature>
<feature type="transmembrane region" description="Helical" evidence="8">
    <location>
        <begin position="327"/>
        <end position="347"/>
    </location>
</feature>
<feature type="domain" description="Major facilitator superfamily (MFS) profile" evidence="9">
    <location>
        <begin position="5"/>
        <end position="380"/>
    </location>
</feature>
<feature type="region of interest" description="Disordered" evidence="7">
    <location>
        <begin position="387"/>
        <end position="411"/>
    </location>
</feature>
<evidence type="ECO:0000313" key="10">
    <source>
        <dbReference type="EMBL" id="HIU58863.1"/>
    </source>
</evidence>
<reference evidence="10" key="2">
    <citation type="journal article" date="2021" name="PeerJ">
        <title>Extensive microbial diversity within the chicken gut microbiome revealed by metagenomics and culture.</title>
        <authorList>
            <person name="Gilroy R."/>
            <person name="Ravi A."/>
            <person name="Getino M."/>
            <person name="Pursley I."/>
            <person name="Horton D.L."/>
            <person name="Alikhan N.F."/>
            <person name="Baker D."/>
            <person name="Gharbi K."/>
            <person name="Hall N."/>
            <person name="Watson M."/>
            <person name="Adriaenssens E.M."/>
            <person name="Foster-Nyarko E."/>
            <person name="Jarju S."/>
            <person name="Secka A."/>
            <person name="Antonio M."/>
            <person name="Oren A."/>
            <person name="Chaudhuri R.R."/>
            <person name="La Ragione R."/>
            <person name="Hildebrand F."/>
            <person name="Pallen M.J."/>
        </authorList>
    </citation>
    <scope>NUCLEOTIDE SEQUENCE</scope>
    <source>
        <strain evidence="10">11687</strain>
    </source>
</reference>
<keyword evidence="4 8" id="KW-0812">Transmembrane</keyword>
<proteinExistence type="inferred from homology"/>
<evidence type="ECO:0000256" key="7">
    <source>
        <dbReference type="SAM" id="MobiDB-lite"/>
    </source>
</evidence>
<keyword evidence="3" id="KW-0813">Transport</keyword>
<reference evidence="10" key="1">
    <citation type="submission" date="2020-10" db="EMBL/GenBank/DDBJ databases">
        <authorList>
            <person name="Gilroy R."/>
        </authorList>
    </citation>
    <scope>NUCLEOTIDE SEQUENCE</scope>
    <source>
        <strain evidence="10">11687</strain>
    </source>
</reference>
<evidence type="ECO:0000256" key="3">
    <source>
        <dbReference type="ARBA" id="ARBA00022448"/>
    </source>
</evidence>
<dbReference type="PANTHER" id="PTHR23514">
    <property type="entry name" value="BYPASS OF STOP CODON PROTEIN 6"/>
    <property type="match status" value="1"/>
</dbReference>
<comment type="caution">
    <text evidence="10">The sequence shown here is derived from an EMBL/GenBank/DDBJ whole genome shotgun (WGS) entry which is preliminary data.</text>
</comment>
<feature type="transmembrane region" description="Helical" evidence="8">
    <location>
        <begin position="294"/>
        <end position="315"/>
    </location>
</feature>
<organism evidence="10 11">
    <name type="scientific">Candidatus Scatosoma pullistercoris</name>
    <dbReference type="NCBI Taxonomy" id="2840934"/>
    <lineage>
        <taxon>Bacteria</taxon>
        <taxon>Bacillati</taxon>
        <taxon>Bacillota</taxon>
        <taxon>Clostridia</taxon>
        <taxon>Candidatus Scatosoma</taxon>
    </lineage>
</organism>
<evidence type="ECO:0000259" key="9">
    <source>
        <dbReference type="PROSITE" id="PS50850"/>
    </source>
</evidence>
<evidence type="ECO:0000256" key="8">
    <source>
        <dbReference type="SAM" id="Phobius"/>
    </source>
</evidence>
<dbReference type="SUPFAM" id="SSF103473">
    <property type="entry name" value="MFS general substrate transporter"/>
    <property type="match status" value="1"/>
</dbReference>
<feature type="transmembrane region" description="Helical" evidence="8">
    <location>
        <begin position="159"/>
        <end position="178"/>
    </location>
</feature>
<dbReference type="AlphaFoldDB" id="A0A9D1MF39"/>
<dbReference type="PANTHER" id="PTHR23514:SF3">
    <property type="entry name" value="BYPASS OF STOP CODON PROTEIN 6"/>
    <property type="match status" value="1"/>
</dbReference>
<feature type="transmembrane region" description="Helical" evidence="8">
    <location>
        <begin position="353"/>
        <end position="376"/>
    </location>
</feature>
<dbReference type="GO" id="GO:0022857">
    <property type="term" value="F:transmembrane transporter activity"/>
    <property type="evidence" value="ECO:0007669"/>
    <property type="project" value="InterPro"/>
</dbReference>
<dbReference type="InterPro" id="IPR051788">
    <property type="entry name" value="MFS_Transporter"/>
</dbReference>
<dbReference type="InterPro" id="IPR036259">
    <property type="entry name" value="MFS_trans_sf"/>
</dbReference>
<evidence type="ECO:0000256" key="4">
    <source>
        <dbReference type="ARBA" id="ARBA00022692"/>
    </source>
</evidence>
<protein>
    <submittedName>
        <fullName evidence="10">MFS transporter</fullName>
    </submittedName>
</protein>
<dbReference type="PROSITE" id="PS50850">
    <property type="entry name" value="MFS"/>
    <property type="match status" value="1"/>
</dbReference>
<feature type="transmembrane region" description="Helical" evidence="8">
    <location>
        <begin position="239"/>
        <end position="257"/>
    </location>
</feature>
<dbReference type="InterPro" id="IPR011701">
    <property type="entry name" value="MFS"/>
</dbReference>
<dbReference type="Gene3D" id="1.20.1250.20">
    <property type="entry name" value="MFS general substrate transporter like domains"/>
    <property type="match status" value="2"/>
</dbReference>